<feature type="transmembrane region" description="Helical" evidence="1">
    <location>
        <begin position="154"/>
        <end position="179"/>
    </location>
</feature>
<evidence type="ECO:0000256" key="1">
    <source>
        <dbReference type="SAM" id="Phobius"/>
    </source>
</evidence>
<feature type="transmembrane region" description="Helical" evidence="1">
    <location>
        <begin position="68"/>
        <end position="99"/>
    </location>
</feature>
<name>A0ABM4D2L2_HYDVU</name>
<reference evidence="3" key="1">
    <citation type="submission" date="2025-08" db="UniProtKB">
        <authorList>
            <consortium name="RefSeq"/>
        </authorList>
    </citation>
    <scope>IDENTIFICATION</scope>
</reference>
<proteinExistence type="predicted"/>
<feature type="transmembrane region" description="Helical" evidence="1">
    <location>
        <begin position="204"/>
        <end position="237"/>
    </location>
</feature>
<dbReference type="PANTHER" id="PTHR33444:SF2">
    <property type="entry name" value="MARVEL DOMAIN-CONTAINING PROTEIN"/>
    <property type="match status" value="1"/>
</dbReference>
<feature type="transmembrane region" description="Helical" evidence="1">
    <location>
        <begin position="111"/>
        <end position="133"/>
    </location>
</feature>
<dbReference type="Proteomes" id="UP001652625">
    <property type="component" value="Chromosome 12"/>
</dbReference>
<keyword evidence="1" id="KW-0472">Membrane</keyword>
<evidence type="ECO:0000313" key="3">
    <source>
        <dbReference type="RefSeq" id="XP_065668502.1"/>
    </source>
</evidence>
<dbReference type="RefSeq" id="XP_065668502.1">
    <property type="nucleotide sequence ID" value="XM_065812430.1"/>
</dbReference>
<dbReference type="GeneID" id="100200153"/>
<sequence length="248" mass="27909">MQLGHAVGFPQTKQQKLFEKSFSELSCEIKENVTQDQSASLPPSYDSIFGQFKDTHSSSCSLECLKKVLGMFAGTFGCTLSLMLLLALPLSMIVIGTLYKDDCPIEPFIPIYLIVGGSFGIIKTIVIIIQRILYGEDSFSKDAVSDELPEKTPIAWMLIDSVLNLFLFTWFVAGNIWVYSKYKPYFVPPPHEPMNYCNKNLYMFSFWIITFSYIIMGLICVCTCCLGLCASCTAYFVTSSNNQRNESH</sequence>
<protein>
    <submittedName>
        <fullName evidence="3">Transmembrane protein 272 isoform X2</fullName>
    </submittedName>
</protein>
<evidence type="ECO:0000313" key="2">
    <source>
        <dbReference type="Proteomes" id="UP001652625"/>
    </source>
</evidence>
<accession>A0ABM4D2L2</accession>
<dbReference type="InterPro" id="IPR040350">
    <property type="entry name" value="TMEM272"/>
</dbReference>
<gene>
    <name evidence="3" type="primary">LOC100200153</name>
</gene>
<organism evidence="2 3">
    <name type="scientific">Hydra vulgaris</name>
    <name type="common">Hydra</name>
    <name type="synonym">Hydra attenuata</name>
    <dbReference type="NCBI Taxonomy" id="6087"/>
    <lineage>
        <taxon>Eukaryota</taxon>
        <taxon>Metazoa</taxon>
        <taxon>Cnidaria</taxon>
        <taxon>Hydrozoa</taxon>
        <taxon>Hydroidolina</taxon>
        <taxon>Anthoathecata</taxon>
        <taxon>Aplanulata</taxon>
        <taxon>Hydridae</taxon>
        <taxon>Hydra</taxon>
    </lineage>
</organism>
<keyword evidence="1" id="KW-1133">Transmembrane helix</keyword>
<keyword evidence="2" id="KW-1185">Reference proteome</keyword>
<dbReference type="PANTHER" id="PTHR33444">
    <property type="entry name" value="SI:DKEY-19B23.12-RELATED"/>
    <property type="match status" value="1"/>
</dbReference>
<keyword evidence="1 3" id="KW-0812">Transmembrane</keyword>